<evidence type="ECO:0000313" key="6">
    <source>
        <dbReference type="Proteomes" id="UP000770015"/>
    </source>
</evidence>
<dbReference type="EMBL" id="JAGSXJ010000002">
    <property type="protein sequence ID" value="KAH6695299.1"/>
    <property type="molecule type" value="Genomic_DNA"/>
</dbReference>
<organism evidence="5 6">
    <name type="scientific">Plectosphaerella plurivora</name>
    <dbReference type="NCBI Taxonomy" id="936078"/>
    <lineage>
        <taxon>Eukaryota</taxon>
        <taxon>Fungi</taxon>
        <taxon>Dikarya</taxon>
        <taxon>Ascomycota</taxon>
        <taxon>Pezizomycotina</taxon>
        <taxon>Sordariomycetes</taxon>
        <taxon>Hypocreomycetidae</taxon>
        <taxon>Glomerellales</taxon>
        <taxon>Plectosphaerellaceae</taxon>
        <taxon>Plectosphaerella</taxon>
    </lineage>
</organism>
<comment type="caution">
    <text evidence="5">The sequence shown here is derived from an EMBL/GenBank/DDBJ whole genome shotgun (WGS) entry which is preliminary data.</text>
</comment>
<feature type="compositionally biased region" description="Basic and acidic residues" evidence="3">
    <location>
        <begin position="189"/>
        <end position="203"/>
    </location>
</feature>
<dbReference type="Proteomes" id="UP000770015">
    <property type="component" value="Unassembled WGS sequence"/>
</dbReference>
<protein>
    <submittedName>
        <fullName evidence="5">N-terminal domain of NEFA-interacting nuclear protein NIP30-domain-containing protein</fullName>
    </submittedName>
</protein>
<keyword evidence="2" id="KW-0539">Nucleus</keyword>
<feature type="compositionally biased region" description="Acidic residues" evidence="3">
    <location>
        <begin position="141"/>
        <end position="152"/>
    </location>
</feature>
<dbReference type="InterPro" id="IPR019331">
    <property type="entry name" value="FAM192A/Fyv6_N"/>
</dbReference>
<proteinExistence type="predicted"/>
<name>A0A9P9AG71_9PEZI</name>
<dbReference type="InterPro" id="IPR039845">
    <property type="entry name" value="FAM192A"/>
</dbReference>
<feature type="region of interest" description="Disordered" evidence="3">
    <location>
        <begin position="1"/>
        <end position="26"/>
    </location>
</feature>
<feature type="domain" description="FAM192A/Fyv6 N-terminal" evidence="4">
    <location>
        <begin position="25"/>
        <end position="129"/>
    </location>
</feature>
<keyword evidence="6" id="KW-1185">Reference proteome</keyword>
<accession>A0A9P9AG71</accession>
<dbReference type="PANTHER" id="PTHR13495:SF0">
    <property type="entry name" value="PSME3-INTERACTING PROTEIN"/>
    <property type="match status" value="1"/>
</dbReference>
<evidence type="ECO:0000256" key="1">
    <source>
        <dbReference type="ARBA" id="ARBA00004123"/>
    </source>
</evidence>
<evidence type="ECO:0000256" key="3">
    <source>
        <dbReference type="SAM" id="MobiDB-lite"/>
    </source>
</evidence>
<comment type="subcellular location">
    <subcellularLocation>
        <location evidence="1">Nucleus</location>
    </subcellularLocation>
</comment>
<dbReference type="PANTHER" id="PTHR13495">
    <property type="entry name" value="NEFA-INTERACTING NUCLEAR PROTEIN NIP30"/>
    <property type="match status" value="1"/>
</dbReference>
<evidence type="ECO:0000259" key="4">
    <source>
        <dbReference type="Pfam" id="PF10187"/>
    </source>
</evidence>
<dbReference type="GO" id="GO:0005634">
    <property type="term" value="C:nucleus"/>
    <property type="evidence" value="ECO:0007669"/>
    <property type="project" value="UniProtKB-SubCell"/>
</dbReference>
<feature type="compositionally biased region" description="Basic and acidic residues" evidence="3">
    <location>
        <begin position="129"/>
        <end position="140"/>
    </location>
</feature>
<dbReference type="AlphaFoldDB" id="A0A9P9AG71"/>
<gene>
    <name evidence="5" type="ORF">F5X68DRAFT_29605</name>
</gene>
<reference evidence="5" key="1">
    <citation type="journal article" date="2021" name="Nat. Commun.">
        <title>Genetic determinants of endophytism in the Arabidopsis root mycobiome.</title>
        <authorList>
            <person name="Mesny F."/>
            <person name="Miyauchi S."/>
            <person name="Thiergart T."/>
            <person name="Pickel B."/>
            <person name="Atanasova L."/>
            <person name="Karlsson M."/>
            <person name="Huettel B."/>
            <person name="Barry K.W."/>
            <person name="Haridas S."/>
            <person name="Chen C."/>
            <person name="Bauer D."/>
            <person name="Andreopoulos W."/>
            <person name="Pangilinan J."/>
            <person name="LaButti K."/>
            <person name="Riley R."/>
            <person name="Lipzen A."/>
            <person name="Clum A."/>
            <person name="Drula E."/>
            <person name="Henrissat B."/>
            <person name="Kohler A."/>
            <person name="Grigoriev I.V."/>
            <person name="Martin F.M."/>
            <person name="Hacquard S."/>
        </authorList>
    </citation>
    <scope>NUCLEOTIDE SEQUENCE</scope>
    <source>
        <strain evidence="5">MPI-SDFR-AT-0117</strain>
    </source>
</reference>
<dbReference type="OrthoDB" id="75807at2759"/>
<dbReference type="Pfam" id="PF10187">
    <property type="entry name" value="FAM192A_Fyv6_N"/>
    <property type="match status" value="1"/>
</dbReference>
<evidence type="ECO:0000256" key="2">
    <source>
        <dbReference type="ARBA" id="ARBA00023242"/>
    </source>
</evidence>
<feature type="region of interest" description="Disordered" evidence="3">
    <location>
        <begin position="129"/>
        <end position="228"/>
    </location>
</feature>
<sequence length="228" mass="24916">MSSRFVSGGKIDAETGENVAPSAGEVASTVAPKVNAEWEAVQKELDAERQRREEARKKAVEGGEQSLYDILQANKAAKQAAFEEQNKLKNQFRALDDDEIDFLDDVKARERREEEKVRMETSEGLKAFREAQKAQEKGEGGVEEITGDDEWAAEWKSGGGKKRKRHVDGVLKGVVKRRTSEAEGSAPKNDADANPKSEPKPETTTKASPPAPVKAALGLGDYDSDSDD</sequence>
<evidence type="ECO:0000313" key="5">
    <source>
        <dbReference type="EMBL" id="KAH6695299.1"/>
    </source>
</evidence>